<dbReference type="EMBL" id="JAAAIL010000757">
    <property type="protein sequence ID" value="KAG0273365.1"/>
    <property type="molecule type" value="Genomic_DNA"/>
</dbReference>
<protein>
    <submittedName>
        <fullName evidence="2">Uncharacterized protein</fullName>
    </submittedName>
</protein>
<gene>
    <name evidence="2" type="ORF">BGZ95_010812</name>
</gene>
<sequence>MVASESPPPNSFNSSSSPQIHPAAAATAYQASSDTNTDADSNTETPDALTNTTSINYLRNSSALTPRHHQQQLQGVHRPLRRVGSIESPRLSAQRSLAANAGEEETGGRRTRPPHSAPA</sequence>
<dbReference type="AlphaFoldDB" id="A0AAD4DAS3"/>
<organism evidence="2 3">
    <name type="scientific">Linnemannia exigua</name>
    <dbReference type="NCBI Taxonomy" id="604196"/>
    <lineage>
        <taxon>Eukaryota</taxon>
        <taxon>Fungi</taxon>
        <taxon>Fungi incertae sedis</taxon>
        <taxon>Mucoromycota</taxon>
        <taxon>Mortierellomycotina</taxon>
        <taxon>Mortierellomycetes</taxon>
        <taxon>Mortierellales</taxon>
        <taxon>Mortierellaceae</taxon>
        <taxon>Linnemannia</taxon>
    </lineage>
</organism>
<evidence type="ECO:0000313" key="3">
    <source>
        <dbReference type="Proteomes" id="UP001194580"/>
    </source>
</evidence>
<feature type="compositionally biased region" description="Pro residues" evidence="1">
    <location>
        <begin position="1"/>
        <end position="10"/>
    </location>
</feature>
<accession>A0AAD4DAS3</accession>
<feature type="region of interest" description="Disordered" evidence="1">
    <location>
        <begin position="1"/>
        <end position="119"/>
    </location>
</feature>
<comment type="caution">
    <text evidence="2">The sequence shown here is derived from an EMBL/GenBank/DDBJ whole genome shotgun (WGS) entry which is preliminary data.</text>
</comment>
<name>A0AAD4DAS3_9FUNG</name>
<proteinExistence type="predicted"/>
<dbReference type="Proteomes" id="UP001194580">
    <property type="component" value="Unassembled WGS sequence"/>
</dbReference>
<feature type="non-terminal residue" evidence="2">
    <location>
        <position position="119"/>
    </location>
</feature>
<reference evidence="2" key="1">
    <citation type="journal article" date="2020" name="Fungal Divers.">
        <title>Resolving the Mortierellaceae phylogeny through synthesis of multi-gene phylogenetics and phylogenomics.</title>
        <authorList>
            <person name="Vandepol N."/>
            <person name="Liber J."/>
            <person name="Desiro A."/>
            <person name="Na H."/>
            <person name="Kennedy M."/>
            <person name="Barry K."/>
            <person name="Grigoriev I.V."/>
            <person name="Miller A.N."/>
            <person name="O'Donnell K."/>
            <person name="Stajich J.E."/>
            <person name="Bonito G."/>
        </authorList>
    </citation>
    <scope>NUCLEOTIDE SEQUENCE</scope>
    <source>
        <strain evidence="2">NRRL 28262</strain>
    </source>
</reference>
<feature type="compositionally biased region" description="Low complexity" evidence="1">
    <location>
        <begin position="11"/>
        <end position="31"/>
    </location>
</feature>
<keyword evidence="3" id="KW-1185">Reference proteome</keyword>
<evidence type="ECO:0000313" key="2">
    <source>
        <dbReference type="EMBL" id="KAG0273365.1"/>
    </source>
</evidence>
<feature type="compositionally biased region" description="Polar residues" evidence="1">
    <location>
        <begin position="32"/>
        <end position="64"/>
    </location>
</feature>
<evidence type="ECO:0000256" key="1">
    <source>
        <dbReference type="SAM" id="MobiDB-lite"/>
    </source>
</evidence>